<evidence type="ECO:0000313" key="2">
    <source>
        <dbReference type="Proteomes" id="UP001056681"/>
    </source>
</evidence>
<dbReference type="PANTHER" id="PTHR39337:SF1">
    <property type="entry name" value="BLR5642 PROTEIN"/>
    <property type="match status" value="1"/>
</dbReference>
<evidence type="ECO:0000313" key="1">
    <source>
        <dbReference type="EMBL" id="URL56841.1"/>
    </source>
</evidence>
<dbReference type="PANTHER" id="PTHR39337">
    <property type="entry name" value="BLR5642 PROTEIN"/>
    <property type="match status" value="1"/>
</dbReference>
<sequence>MTRALPTRDMPLLTLGHSNRSIDDFLGVLQDARIERVVDVRTFPRSRTHPHFNIETLPASLAAVDVAYDYLPELGGRRRKSKDIDPAVNAFWRVSGFHNYADYAMSDAFQASLRKLLALADERRTAMMCSEVLWWRCHRRIITDYAIAAGREVVHVFDVGHSELGRMTPAAIVRTDGLLAYPATDA</sequence>
<dbReference type="Proteomes" id="UP001056681">
    <property type="component" value="Chromosome"/>
</dbReference>
<accession>A0ABY4SX95</accession>
<keyword evidence="2" id="KW-1185">Reference proteome</keyword>
<dbReference type="EMBL" id="CP063231">
    <property type="protein sequence ID" value="URL56841.1"/>
    <property type="molecule type" value="Genomic_DNA"/>
</dbReference>
<reference evidence="1" key="1">
    <citation type="submission" date="2020-10" db="EMBL/GenBank/DDBJ databases">
        <title>Whole-genome sequence of Luteibacter sp. EIF3.</title>
        <authorList>
            <person name="Friedrich I."/>
            <person name="Hertel R."/>
            <person name="Daniel R."/>
        </authorList>
    </citation>
    <scope>NUCLEOTIDE SEQUENCE</scope>
    <source>
        <strain evidence="1">EIF3</strain>
    </source>
</reference>
<dbReference type="InterPro" id="IPR007438">
    <property type="entry name" value="DUF488"/>
</dbReference>
<dbReference type="InterPro" id="IPR014519">
    <property type="entry name" value="UCP024492"/>
</dbReference>
<dbReference type="Pfam" id="PF04343">
    <property type="entry name" value="DUF488"/>
    <property type="match status" value="1"/>
</dbReference>
<proteinExistence type="predicted"/>
<name>A0ABY4SX95_9GAMM</name>
<organism evidence="1 2">
    <name type="scientific">Luteibacter flocculans</name>
    <dbReference type="NCBI Taxonomy" id="2780091"/>
    <lineage>
        <taxon>Bacteria</taxon>
        <taxon>Pseudomonadati</taxon>
        <taxon>Pseudomonadota</taxon>
        <taxon>Gammaproteobacteria</taxon>
        <taxon>Lysobacterales</taxon>
        <taxon>Rhodanobacteraceae</taxon>
        <taxon>Luteibacter</taxon>
    </lineage>
</organism>
<dbReference type="PIRSF" id="PIRSF024492">
    <property type="entry name" value="UCP024492"/>
    <property type="match status" value="1"/>
</dbReference>
<gene>
    <name evidence="1" type="ORF">IM816_09140</name>
</gene>
<protein>
    <submittedName>
        <fullName evidence="1">DUF488 domain-containing protein</fullName>
    </submittedName>
</protein>